<dbReference type="GO" id="GO:0000155">
    <property type="term" value="F:phosphorelay sensor kinase activity"/>
    <property type="evidence" value="ECO:0007669"/>
    <property type="project" value="InterPro"/>
</dbReference>
<dbReference type="Gene3D" id="1.10.287.130">
    <property type="match status" value="1"/>
</dbReference>
<dbReference type="CDD" id="cd06225">
    <property type="entry name" value="HAMP"/>
    <property type="match status" value="1"/>
</dbReference>
<evidence type="ECO:0000256" key="12">
    <source>
        <dbReference type="ARBA" id="ARBA00023012"/>
    </source>
</evidence>
<dbReference type="SUPFAM" id="SSF158472">
    <property type="entry name" value="HAMP domain-like"/>
    <property type="match status" value="1"/>
</dbReference>
<evidence type="ECO:0000256" key="6">
    <source>
        <dbReference type="ARBA" id="ARBA00022679"/>
    </source>
</evidence>
<dbReference type="Pfam" id="PF00672">
    <property type="entry name" value="HAMP"/>
    <property type="match status" value="1"/>
</dbReference>
<accession>A0AA86LX38</accession>
<reference evidence="17 18" key="1">
    <citation type="submission" date="2017-07" db="EMBL/GenBank/DDBJ databases">
        <title>Isolation and development of strain Bacillus megaterium SR7 for enhanced growth and metabolite production under supercritical carbon dioxide.</title>
        <authorList>
            <person name="Freedman A.J.E."/>
            <person name="Peet K.C."/>
            <person name="Boock J.T."/>
            <person name="Penn K."/>
            <person name="Prather K.L.J."/>
            <person name="Thompson J.R."/>
        </authorList>
    </citation>
    <scope>NUCLEOTIDE SEQUENCE [LARGE SCALE GENOMIC DNA]</scope>
    <source>
        <strain evidence="17 18">SR7</strain>
    </source>
</reference>
<evidence type="ECO:0000259" key="15">
    <source>
        <dbReference type="PROSITE" id="PS50109"/>
    </source>
</evidence>
<keyword evidence="6" id="KW-0808">Transferase</keyword>
<keyword evidence="4" id="KW-1003">Cell membrane</keyword>
<dbReference type="InterPro" id="IPR003661">
    <property type="entry name" value="HisK_dim/P_dom"/>
</dbReference>
<evidence type="ECO:0000256" key="9">
    <source>
        <dbReference type="ARBA" id="ARBA00022777"/>
    </source>
</evidence>
<dbReference type="SUPFAM" id="SSF47384">
    <property type="entry name" value="Homodimeric domain of signal transducing histidine kinase"/>
    <property type="match status" value="1"/>
</dbReference>
<evidence type="ECO:0000256" key="1">
    <source>
        <dbReference type="ARBA" id="ARBA00000085"/>
    </source>
</evidence>
<comment type="catalytic activity">
    <reaction evidence="1">
        <text>ATP + protein L-histidine = ADP + protein N-phospho-L-histidine.</text>
        <dbReference type="EC" id="2.7.13.3"/>
    </reaction>
</comment>
<keyword evidence="5" id="KW-0597">Phosphoprotein</keyword>
<evidence type="ECO:0000256" key="11">
    <source>
        <dbReference type="ARBA" id="ARBA00022989"/>
    </source>
</evidence>
<dbReference type="Gene3D" id="3.30.565.10">
    <property type="entry name" value="Histidine kinase-like ATPase, C-terminal domain"/>
    <property type="match status" value="1"/>
</dbReference>
<feature type="transmembrane region" description="Helical" evidence="14">
    <location>
        <begin position="166"/>
        <end position="184"/>
    </location>
</feature>
<keyword evidence="13 14" id="KW-0472">Membrane</keyword>
<evidence type="ECO:0000256" key="7">
    <source>
        <dbReference type="ARBA" id="ARBA00022692"/>
    </source>
</evidence>
<feature type="domain" description="HAMP" evidence="16">
    <location>
        <begin position="186"/>
        <end position="238"/>
    </location>
</feature>
<dbReference type="EMBL" id="CP022674">
    <property type="protein sequence ID" value="AXI30806.1"/>
    <property type="molecule type" value="Genomic_DNA"/>
</dbReference>
<dbReference type="SUPFAM" id="SSF55874">
    <property type="entry name" value="ATPase domain of HSP90 chaperone/DNA topoisomerase II/histidine kinase"/>
    <property type="match status" value="1"/>
</dbReference>
<dbReference type="RefSeq" id="WP_114896473.1">
    <property type="nucleotide sequence ID" value="NZ_CP022674.1"/>
</dbReference>
<dbReference type="Proteomes" id="UP000253834">
    <property type="component" value="Chromosome"/>
</dbReference>
<dbReference type="FunFam" id="1.10.287.130:FF:000073">
    <property type="entry name" value="Two-component sensor histidine kinase"/>
    <property type="match status" value="1"/>
</dbReference>
<dbReference type="GO" id="GO:0005524">
    <property type="term" value="F:ATP binding"/>
    <property type="evidence" value="ECO:0007669"/>
    <property type="project" value="UniProtKB-KW"/>
</dbReference>
<name>A0AA86LX38_PRIMG</name>
<dbReference type="InterPro" id="IPR050398">
    <property type="entry name" value="HssS/ArlS-like"/>
</dbReference>
<evidence type="ECO:0000313" key="17">
    <source>
        <dbReference type="EMBL" id="AXI30806.1"/>
    </source>
</evidence>
<comment type="subcellular location">
    <subcellularLocation>
        <location evidence="2">Cell membrane</location>
        <topology evidence="2">Multi-pass membrane protein</topology>
    </subcellularLocation>
</comment>
<dbReference type="EC" id="2.7.13.3" evidence="3"/>
<dbReference type="SMART" id="SM00304">
    <property type="entry name" value="HAMP"/>
    <property type="match status" value="1"/>
</dbReference>
<feature type="domain" description="Histidine kinase" evidence="15">
    <location>
        <begin position="246"/>
        <end position="451"/>
    </location>
</feature>
<dbReference type="PROSITE" id="PS50885">
    <property type="entry name" value="HAMP"/>
    <property type="match status" value="1"/>
</dbReference>
<dbReference type="PROSITE" id="PS50109">
    <property type="entry name" value="HIS_KIN"/>
    <property type="match status" value="1"/>
</dbReference>
<dbReference type="PANTHER" id="PTHR45528:SF1">
    <property type="entry name" value="SENSOR HISTIDINE KINASE CPXA"/>
    <property type="match status" value="1"/>
</dbReference>
<dbReference type="AlphaFoldDB" id="A0AA86LX38"/>
<keyword evidence="12" id="KW-0902">Two-component regulatory system</keyword>
<keyword evidence="11 14" id="KW-1133">Transmembrane helix</keyword>
<keyword evidence="10" id="KW-0067">ATP-binding</keyword>
<evidence type="ECO:0000313" key="18">
    <source>
        <dbReference type="Proteomes" id="UP000253834"/>
    </source>
</evidence>
<feature type="transmembrane region" description="Helical" evidence="14">
    <location>
        <begin position="6"/>
        <end position="29"/>
    </location>
</feature>
<dbReference type="PANTHER" id="PTHR45528">
    <property type="entry name" value="SENSOR HISTIDINE KINASE CPXA"/>
    <property type="match status" value="1"/>
</dbReference>
<keyword evidence="8" id="KW-0547">Nucleotide-binding</keyword>
<evidence type="ECO:0000256" key="4">
    <source>
        <dbReference type="ARBA" id="ARBA00022475"/>
    </source>
</evidence>
<dbReference type="SMART" id="SM00387">
    <property type="entry name" value="HATPase_c"/>
    <property type="match status" value="1"/>
</dbReference>
<keyword evidence="9 17" id="KW-0418">Kinase</keyword>
<evidence type="ECO:0000256" key="3">
    <source>
        <dbReference type="ARBA" id="ARBA00012438"/>
    </source>
</evidence>
<evidence type="ECO:0000256" key="10">
    <source>
        <dbReference type="ARBA" id="ARBA00022840"/>
    </source>
</evidence>
<dbReference type="InterPro" id="IPR036097">
    <property type="entry name" value="HisK_dim/P_sf"/>
</dbReference>
<evidence type="ECO:0000256" key="14">
    <source>
        <dbReference type="SAM" id="Phobius"/>
    </source>
</evidence>
<dbReference type="CDD" id="cd00082">
    <property type="entry name" value="HisKA"/>
    <property type="match status" value="1"/>
</dbReference>
<dbReference type="InterPro" id="IPR003594">
    <property type="entry name" value="HATPase_dom"/>
</dbReference>
<protein>
    <recommendedName>
        <fullName evidence="3">histidine kinase</fullName>
        <ecNumber evidence="3">2.7.13.3</ecNumber>
    </recommendedName>
</protein>
<proteinExistence type="predicted"/>
<dbReference type="Gene3D" id="6.10.340.10">
    <property type="match status" value="1"/>
</dbReference>
<keyword evidence="7 14" id="KW-0812">Transmembrane</keyword>
<evidence type="ECO:0000256" key="5">
    <source>
        <dbReference type="ARBA" id="ARBA00022553"/>
    </source>
</evidence>
<evidence type="ECO:0000256" key="8">
    <source>
        <dbReference type="ARBA" id="ARBA00022741"/>
    </source>
</evidence>
<evidence type="ECO:0000256" key="2">
    <source>
        <dbReference type="ARBA" id="ARBA00004651"/>
    </source>
</evidence>
<organism evidence="17 18">
    <name type="scientific">Priestia megaterium</name>
    <name type="common">Bacillus megaterium</name>
    <dbReference type="NCBI Taxonomy" id="1404"/>
    <lineage>
        <taxon>Bacteria</taxon>
        <taxon>Bacillati</taxon>
        <taxon>Bacillota</taxon>
        <taxon>Bacilli</taxon>
        <taxon>Bacillales</taxon>
        <taxon>Bacillaceae</taxon>
        <taxon>Priestia</taxon>
    </lineage>
</organism>
<evidence type="ECO:0000256" key="13">
    <source>
        <dbReference type="ARBA" id="ARBA00023136"/>
    </source>
</evidence>
<gene>
    <name evidence="17" type="ORF">CIB87_17935</name>
</gene>
<dbReference type="InterPro" id="IPR005467">
    <property type="entry name" value="His_kinase_dom"/>
</dbReference>
<dbReference type="Pfam" id="PF00512">
    <property type="entry name" value="HisKA"/>
    <property type="match status" value="1"/>
</dbReference>
<dbReference type="PRINTS" id="PR00344">
    <property type="entry name" value="BCTRLSENSOR"/>
</dbReference>
<dbReference type="Pfam" id="PF02518">
    <property type="entry name" value="HATPase_c"/>
    <property type="match status" value="1"/>
</dbReference>
<dbReference type="GO" id="GO:0005886">
    <property type="term" value="C:plasma membrane"/>
    <property type="evidence" value="ECO:0007669"/>
    <property type="project" value="UniProtKB-SubCell"/>
</dbReference>
<evidence type="ECO:0000259" key="16">
    <source>
        <dbReference type="PROSITE" id="PS50885"/>
    </source>
</evidence>
<dbReference type="InterPro" id="IPR036890">
    <property type="entry name" value="HATPase_C_sf"/>
</dbReference>
<dbReference type="InterPro" id="IPR004358">
    <property type="entry name" value="Sig_transdc_His_kin-like_C"/>
</dbReference>
<sequence length="455" mass="52439">MKNKSLAFQIWLVISGILLLISILLAILFPTTLRQFFTNEIYTTIENEQHILKEYGLPSRSGEYYFSNEDSEPTLGNRTVDHILLPEQADISYFSSRVLPQDFLRKAQEDAISQRKIVARYEKDVGNRTLFYVIRKVSVNGQPAFLLSFSWDTYRNALTSTLFKQLLLVISIVFLFSWLPSIWLSRYLSKPLVSLEKDVKKIAEQNWHEPVTVNRSDEIGKLGASIEQMRKRLVSKDEAQQTLLQNISHDLKTPVMVIQSYAQSIQDGIYPKGDLSQTVKVIEDESKNLEKKIRDLLYLTKLDYMSTHQLARDDFDFTALLHEVVDRLRWRRPEIQWEFDDVNTTIKGDKELWTKVLENVLDNQLRYADTKVSLSLAKHQTNVQCTISNDGPPIDQSVLEHLFEPFKKGANGEFGIGLSIVKRIVTMHDAAITAENIEDGVCFFIDIPIQFSRRG</sequence>
<dbReference type="InterPro" id="IPR003660">
    <property type="entry name" value="HAMP_dom"/>
</dbReference>
<dbReference type="SMART" id="SM00388">
    <property type="entry name" value="HisKA"/>
    <property type="match status" value="1"/>
</dbReference>